<evidence type="ECO:0000256" key="1">
    <source>
        <dbReference type="SAM" id="MobiDB-lite"/>
    </source>
</evidence>
<sequence>MQSSVQIEAEGGGGEDEHGLKQKTKIVSAGTHQHRRRHHVGLIVFTTIGMKVPKHGLTLAIVKELLQRVSGTTLLEDDPFEYALGGFDVPRNVRAIEKDGIPMVVRYGTEVSPLEAEVTVLVASHTTVPVPDIYGVFSEPSDRTAATITYIVEERISGANLRAALPMLDDAARETVAQELRTIVSELATLSTLRDRLGPIRGPWTNAYFRPFRLRMGPCGEDDARDTESFLRYFIMYARSHPLTSHRASDRILDRFDLSRPHIFSHGDLQLTNIMVHNGHVSGVVDWAEAGWYPYFWDAFVLCKSVRKEFPLWSLWEPMLRTFCDPHMPEAFDMWNLQNMIEDAY</sequence>
<evidence type="ECO:0000313" key="4">
    <source>
        <dbReference type="Proteomes" id="UP000308197"/>
    </source>
</evidence>
<dbReference type="Proteomes" id="UP000308197">
    <property type="component" value="Unassembled WGS sequence"/>
</dbReference>
<dbReference type="GO" id="GO:0016301">
    <property type="term" value="F:kinase activity"/>
    <property type="evidence" value="ECO:0007669"/>
    <property type="project" value="UniProtKB-KW"/>
</dbReference>
<dbReference type="InterPro" id="IPR051678">
    <property type="entry name" value="AGP_Transferase"/>
</dbReference>
<keyword evidence="3" id="KW-0808">Transferase</keyword>
<protein>
    <submittedName>
        <fullName evidence="3">Kinase-like protein</fullName>
    </submittedName>
</protein>
<feature type="region of interest" description="Disordered" evidence="1">
    <location>
        <begin position="1"/>
        <end position="21"/>
    </location>
</feature>
<dbReference type="SUPFAM" id="SSF56112">
    <property type="entry name" value="Protein kinase-like (PK-like)"/>
    <property type="match status" value="1"/>
</dbReference>
<dbReference type="InterPro" id="IPR002575">
    <property type="entry name" value="Aminoglycoside_PTrfase"/>
</dbReference>
<evidence type="ECO:0000259" key="2">
    <source>
        <dbReference type="Pfam" id="PF01636"/>
    </source>
</evidence>
<organism evidence="3 4">
    <name type="scientific">Polyporus arcularius HHB13444</name>
    <dbReference type="NCBI Taxonomy" id="1314778"/>
    <lineage>
        <taxon>Eukaryota</taxon>
        <taxon>Fungi</taxon>
        <taxon>Dikarya</taxon>
        <taxon>Basidiomycota</taxon>
        <taxon>Agaricomycotina</taxon>
        <taxon>Agaricomycetes</taxon>
        <taxon>Polyporales</taxon>
        <taxon>Polyporaceae</taxon>
        <taxon>Polyporus</taxon>
    </lineage>
</organism>
<name>A0A5C3PD52_9APHY</name>
<dbReference type="AlphaFoldDB" id="A0A5C3PD52"/>
<proteinExistence type="predicted"/>
<dbReference type="InParanoid" id="A0A5C3PD52"/>
<dbReference type="Pfam" id="PF01636">
    <property type="entry name" value="APH"/>
    <property type="match status" value="1"/>
</dbReference>
<dbReference type="EMBL" id="ML211144">
    <property type="protein sequence ID" value="TFK87654.1"/>
    <property type="molecule type" value="Genomic_DNA"/>
</dbReference>
<dbReference type="Gene3D" id="3.90.1200.10">
    <property type="match status" value="1"/>
</dbReference>
<dbReference type="InterPro" id="IPR011009">
    <property type="entry name" value="Kinase-like_dom_sf"/>
</dbReference>
<accession>A0A5C3PD52</accession>
<dbReference type="PANTHER" id="PTHR21310:SF15">
    <property type="entry name" value="AMINOGLYCOSIDE PHOSPHOTRANSFERASE DOMAIN-CONTAINING PROTEIN"/>
    <property type="match status" value="1"/>
</dbReference>
<evidence type="ECO:0000313" key="3">
    <source>
        <dbReference type="EMBL" id="TFK87654.1"/>
    </source>
</evidence>
<gene>
    <name evidence="3" type="ORF">K466DRAFT_103175</name>
</gene>
<dbReference type="PANTHER" id="PTHR21310">
    <property type="entry name" value="AMINOGLYCOSIDE PHOSPHOTRANSFERASE-RELATED-RELATED"/>
    <property type="match status" value="1"/>
</dbReference>
<keyword evidence="4" id="KW-1185">Reference proteome</keyword>
<reference evidence="3 4" key="1">
    <citation type="journal article" date="2019" name="Nat. Ecol. Evol.">
        <title>Megaphylogeny resolves global patterns of mushroom evolution.</title>
        <authorList>
            <person name="Varga T."/>
            <person name="Krizsan K."/>
            <person name="Foldi C."/>
            <person name="Dima B."/>
            <person name="Sanchez-Garcia M."/>
            <person name="Sanchez-Ramirez S."/>
            <person name="Szollosi G.J."/>
            <person name="Szarkandi J.G."/>
            <person name="Papp V."/>
            <person name="Albert L."/>
            <person name="Andreopoulos W."/>
            <person name="Angelini C."/>
            <person name="Antonin V."/>
            <person name="Barry K.W."/>
            <person name="Bougher N.L."/>
            <person name="Buchanan P."/>
            <person name="Buyck B."/>
            <person name="Bense V."/>
            <person name="Catcheside P."/>
            <person name="Chovatia M."/>
            <person name="Cooper J."/>
            <person name="Damon W."/>
            <person name="Desjardin D."/>
            <person name="Finy P."/>
            <person name="Geml J."/>
            <person name="Haridas S."/>
            <person name="Hughes K."/>
            <person name="Justo A."/>
            <person name="Karasinski D."/>
            <person name="Kautmanova I."/>
            <person name="Kiss B."/>
            <person name="Kocsube S."/>
            <person name="Kotiranta H."/>
            <person name="LaButti K.M."/>
            <person name="Lechner B.E."/>
            <person name="Liimatainen K."/>
            <person name="Lipzen A."/>
            <person name="Lukacs Z."/>
            <person name="Mihaltcheva S."/>
            <person name="Morgado L.N."/>
            <person name="Niskanen T."/>
            <person name="Noordeloos M.E."/>
            <person name="Ohm R.A."/>
            <person name="Ortiz-Santana B."/>
            <person name="Ovrebo C."/>
            <person name="Racz N."/>
            <person name="Riley R."/>
            <person name="Savchenko A."/>
            <person name="Shiryaev A."/>
            <person name="Soop K."/>
            <person name="Spirin V."/>
            <person name="Szebenyi C."/>
            <person name="Tomsovsky M."/>
            <person name="Tulloss R.E."/>
            <person name="Uehling J."/>
            <person name="Grigoriev I.V."/>
            <person name="Vagvolgyi C."/>
            <person name="Papp T."/>
            <person name="Martin F.M."/>
            <person name="Miettinen O."/>
            <person name="Hibbett D.S."/>
            <person name="Nagy L.G."/>
        </authorList>
    </citation>
    <scope>NUCLEOTIDE SEQUENCE [LARGE SCALE GENOMIC DNA]</scope>
    <source>
        <strain evidence="3 4">HHB13444</strain>
    </source>
</reference>
<feature type="domain" description="Aminoglycoside phosphotransferase" evidence="2">
    <location>
        <begin position="112"/>
        <end position="310"/>
    </location>
</feature>
<keyword evidence="3" id="KW-0418">Kinase</keyword>